<comment type="similarity">
    <text evidence="1">Belongs to the bacterial solute-binding protein 3 family.</text>
</comment>
<comment type="caution">
    <text evidence="7">The sequence shown here is derived from an EMBL/GenBank/DDBJ whole genome shotgun (WGS) entry which is preliminary data.</text>
</comment>
<keyword evidence="5" id="KW-0472">Membrane</keyword>
<dbReference type="Gene3D" id="3.40.190.10">
    <property type="entry name" value="Periplasmic binding protein-like II"/>
    <property type="match status" value="3"/>
</dbReference>
<protein>
    <submittedName>
        <fullName evidence="7">Extracellular solute-binding protein</fullName>
    </submittedName>
</protein>
<dbReference type="InterPro" id="IPR051455">
    <property type="entry name" value="Bact_solute-bind_prot3"/>
</dbReference>
<dbReference type="OrthoDB" id="10056896at2759"/>
<evidence type="ECO:0000256" key="3">
    <source>
        <dbReference type="ARBA" id="ARBA00022729"/>
    </source>
</evidence>
<evidence type="ECO:0000256" key="4">
    <source>
        <dbReference type="SAM" id="MobiDB-lite"/>
    </source>
</evidence>
<evidence type="ECO:0000259" key="6">
    <source>
        <dbReference type="SMART" id="SM00062"/>
    </source>
</evidence>
<feature type="compositionally biased region" description="Basic and acidic residues" evidence="4">
    <location>
        <begin position="140"/>
        <end position="155"/>
    </location>
</feature>
<dbReference type="InterPro" id="IPR001638">
    <property type="entry name" value="Solute-binding_3/MltF_N"/>
</dbReference>
<keyword evidence="3" id="KW-0732">Signal</keyword>
<keyword evidence="5" id="KW-1133">Transmembrane helix</keyword>
<dbReference type="EMBL" id="CAICTM010000158">
    <property type="protein sequence ID" value="CAB9503211.1"/>
    <property type="molecule type" value="Genomic_DNA"/>
</dbReference>
<feature type="transmembrane region" description="Helical" evidence="5">
    <location>
        <begin position="237"/>
        <end position="261"/>
    </location>
</feature>
<name>A0A9N8DJB1_9STRA</name>
<dbReference type="PANTHER" id="PTHR30085">
    <property type="entry name" value="AMINO ACID ABC TRANSPORTER PERMEASE"/>
    <property type="match status" value="1"/>
</dbReference>
<feature type="compositionally biased region" description="Polar residues" evidence="4">
    <location>
        <begin position="161"/>
        <end position="174"/>
    </location>
</feature>
<evidence type="ECO:0000313" key="8">
    <source>
        <dbReference type="Proteomes" id="UP001153069"/>
    </source>
</evidence>
<dbReference type="AlphaFoldDB" id="A0A9N8DJB1"/>
<dbReference type="SMART" id="SM00062">
    <property type="entry name" value="PBPb"/>
    <property type="match status" value="1"/>
</dbReference>
<accession>A0A9N8DJB1</accession>
<evidence type="ECO:0000256" key="5">
    <source>
        <dbReference type="SAM" id="Phobius"/>
    </source>
</evidence>
<keyword evidence="2" id="KW-0813">Transport</keyword>
<gene>
    <name evidence="7" type="ORF">SEMRO_159_G071790.1</name>
</gene>
<sequence>MSEEADPKIESSGMQALESDENCSDSLLGAAGEEMAAEDANQESELDDDFVSKIAKQLVSDAPNDRDNLASIGVSVEEEAMEIGKGQIQDPDVAQAPIPEAEEHQTSQRQCTPRTVLQRGAVETQALPGAYPVYSSLHLDTPHNDNHEQNERSWAEDTSLAPPQSQGTSDMTISRTPLQGFVVAPARSGHNERDVAALEEGQQVEARPGEAQQASRFQPPLIEGVVEPSQTFSWKKALMAAGSLCMVGIIVVLALGLAGTFDSKQEIPMEMAPSSDKPKQSVLQRVKERGYLKCAIVYFHDALNGFNMDLCKAVAEAILGDSAQVNHEGAASNDTVFLQVSDGIFDIIVRGITHKMQRQVAGPTGGIGLSFSTPYLYDCMRLVGDPFYLKCAEDGFQHLGNCSDIRICVWGDTSHSRVLGKNIPNKFIVPKRAMAAIHGGLADGSCNVAAFEGIFVLEEYAREAGYVGDYEIGTQCFSKEPLALVMGQSDPEFTAFANSVLQALFAAEQHNITQAEADLMPQTSVFGEQYEDMFRWAIRAAGNFGEIYERHFALTLPRGSLNSINNGASGLLYSHPFGIIDYQRDQSTFGTTMAAILDRGVVHCGVRYSRPGFATTTKEKNAPLGVDVDYCRAIAAGLFSGPNRVVLVELTNSTDAFAKLASGEVDVVAGATWKLENVRDPKTGVVYSFSKPYFYGSGGDVQEENYCLATVGDDHDWSAFVYWIVEAITFAEEEGINSTTSVRMPEVLLYGPSMKRMFRDAILAVGSYAEIYERNLQTLIPRDGRNMLNPGLNGPQHYVLPGII</sequence>
<dbReference type="Proteomes" id="UP001153069">
    <property type="component" value="Unassembled WGS sequence"/>
</dbReference>
<organism evidence="7 8">
    <name type="scientific">Seminavis robusta</name>
    <dbReference type="NCBI Taxonomy" id="568900"/>
    <lineage>
        <taxon>Eukaryota</taxon>
        <taxon>Sar</taxon>
        <taxon>Stramenopiles</taxon>
        <taxon>Ochrophyta</taxon>
        <taxon>Bacillariophyta</taxon>
        <taxon>Bacillariophyceae</taxon>
        <taxon>Bacillariophycidae</taxon>
        <taxon>Naviculales</taxon>
        <taxon>Naviculaceae</taxon>
        <taxon>Seminavis</taxon>
    </lineage>
</organism>
<keyword evidence="8" id="KW-1185">Reference proteome</keyword>
<feature type="compositionally biased region" description="Acidic residues" evidence="4">
    <location>
        <begin position="35"/>
        <end position="48"/>
    </location>
</feature>
<feature type="region of interest" description="Disordered" evidence="4">
    <location>
        <begin position="136"/>
        <end position="174"/>
    </location>
</feature>
<reference evidence="7" key="1">
    <citation type="submission" date="2020-06" db="EMBL/GenBank/DDBJ databases">
        <authorList>
            <consortium name="Plant Systems Biology data submission"/>
        </authorList>
    </citation>
    <scope>NUCLEOTIDE SEQUENCE</scope>
    <source>
        <strain evidence="7">D6</strain>
    </source>
</reference>
<dbReference type="GO" id="GO:0006865">
    <property type="term" value="P:amino acid transport"/>
    <property type="evidence" value="ECO:0007669"/>
    <property type="project" value="TreeGrafter"/>
</dbReference>
<evidence type="ECO:0000313" key="7">
    <source>
        <dbReference type="EMBL" id="CAB9503211.1"/>
    </source>
</evidence>
<feature type="region of interest" description="Disordered" evidence="4">
    <location>
        <begin position="1"/>
        <end position="48"/>
    </location>
</feature>
<evidence type="ECO:0000256" key="1">
    <source>
        <dbReference type="ARBA" id="ARBA00010333"/>
    </source>
</evidence>
<feature type="domain" description="Solute-binding protein family 3/N-terminal" evidence="6">
    <location>
        <begin position="291"/>
        <end position="515"/>
    </location>
</feature>
<proteinExistence type="inferred from homology"/>
<evidence type="ECO:0000256" key="2">
    <source>
        <dbReference type="ARBA" id="ARBA00022448"/>
    </source>
</evidence>
<dbReference type="SUPFAM" id="SSF53850">
    <property type="entry name" value="Periplasmic binding protein-like II"/>
    <property type="match status" value="2"/>
</dbReference>
<feature type="region of interest" description="Disordered" evidence="4">
    <location>
        <begin position="81"/>
        <end position="113"/>
    </location>
</feature>
<dbReference type="PANTHER" id="PTHR30085:SF6">
    <property type="entry name" value="ABC TRANSPORTER GLUTAMINE-BINDING PROTEIN GLNH"/>
    <property type="match status" value="1"/>
</dbReference>
<keyword evidence="5" id="KW-0812">Transmembrane</keyword>